<reference evidence="2" key="1">
    <citation type="submission" date="2020-04" db="EMBL/GenBank/DDBJ databases">
        <authorList>
            <person name="Alioto T."/>
            <person name="Alioto T."/>
            <person name="Gomez Garrido J."/>
        </authorList>
    </citation>
    <scope>NUCLEOTIDE SEQUENCE</scope>
    <source>
        <strain evidence="2">A484AB</strain>
    </source>
</reference>
<feature type="compositionally biased region" description="Basic residues" evidence="1">
    <location>
        <begin position="132"/>
        <end position="145"/>
    </location>
</feature>
<gene>
    <name evidence="2" type="ORF">PACLA_8A023465</name>
</gene>
<feature type="region of interest" description="Disordered" evidence="1">
    <location>
        <begin position="73"/>
        <end position="175"/>
    </location>
</feature>
<feature type="compositionally biased region" description="Basic and acidic residues" evidence="1">
    <location>
        <begin position="146"/>
        <end position="169"/>
    </location>
</feature>
<evidence type="ECO:0000313" key="2">
    <source>
        <dbReference type="EMBL" id="CAB4018175.1"/>
    </source>
</evidence>
<sequence>MDDIYILNNTLDEIERSQIEEIAQVPNVDNMTVCSCRGMCSREKGRNACPCKGIGHYCSSVCHPESQSCMNRQNIESDTDEDTDSFETFESQSETQELGEHDTDDDDSEKSDTPEPQAKRARGRTSGLSRGARGRVRGHGRGPRGRGRDRGRGRGRLIAEDNSEQRLVAHEQQLQ</sequence>
<comment type="caution">
    <text evidence="2">The sequence shown here is derived from an EMBL/GenBank/DDBJ whole genome shotgun (WGS) entry which is preliminary data.</text>
</comment>
<evidence type="ECO:0000313" key="3">
    <source>
        <dbReference type="Proteomes" id="UP001152795"/>
    </source>
</evidence>
<keyword evidence="3" id="KW-1185">Reference proteome</keyword>
<proteinExistence type="predicted"/>
<evidence type="ECO:0000256" key="1">
    <source>
        <dbReference type="SAM" id="MobiDB-lite"/>
    </source>
</evidence>
<feature type="compositionally biased region" description="Acidic residues" evidence="1">
    <location>
        <begin position="77"/>
        <end position="87"/>
    </location>
</feature>
<dbReference type="OrthoDB" id="10611231at2759"/>
<dbReference type="Proteomes" id="UP001152795">
    <property type="component" value="Unassembled WGS sequence"/>
</dbReference>
<name>A0A7D9J0S0_PARCT</name>
<organism evidence="2 3">
    <name type="scientific">Paramuricea clavata</name>
    <name type="common">Red gorgonian</name>
    <name type="synonym">Violescent sea-whip</name>
    <dbReference type="NCBI Taxonomy" id="317549"/>
    <lineage>
        <taxon>Eukaryota</taxon>
        <taxon>Metazoa</taxon>
        <taxon>Cnidaria</taxon>
        <taxon>Anthozoa</taxon>
        <taxon>Octocorallia</taxon>
        <taxon>Malacalcyonacea</taxon>
        <taxon>Plexauridae</taxon>
        <taxon>Paramuricea</taxon>
    </lineage>
</organism>
<dbReference type="AlphaFoldDB" id="A0A7D9J0S0"/>
<accession>A0A7D9J0S0</accession>
<dbReference type="EMBL" id="CACRXK020009885">
    <property type="protein sequence ID" value="CAB4018175.1"/>
    <property type="molecule type" value="Genomic_DNA"/>
</dbReference>
<feature type="non-terminal residue" evidence="2">
    <location>
        <position position="175"/>
    </location>
</feature>
<protein>
    <submittedName>
        <fullName evidence="2">Uncharacterized protein</fullName>
    </submittedName>
</protein>